<dbReference type="EMBL" id="CP097509">
    <property type="protein sequence ID" value="URE17781.1"/>
    <property type="molecule type" value="Genomic_DNA"/>
</dbReference>
<comment type="subcellular location">
    <subcellularLocation>
        <location evidence="1">Mitochondrion membrane</location>
        <topology evidence="1">Multi-pass membrane protein</topology>
    </subcellularLocation>
</comment>
<keyword evidence="5" id="KW-0496">Mitochondrion</keyword>
<evidence type="ECO:0000313" key="8">
    <source>
        <dbReference type="EMBL" id="URE17781.1"/>
    </source>
</evidence>
<dbReference type="PANTHER" id="PTHR28234:SF1">
    <property type="entry name" value="NUCLEAR CONTROL OF ATPASE PROTEIN 2"/>
    <property type="match status" value="1"/>
</dbReference>
<dbReference type="OrthoDB" id="361029at2759"/>
<keyword evidence="4 7" id="KW-1133">Transmembrane helix</keyword>
<dbReference type="Gene3D" id="3.40.1280.10">
    <property type="match status" value="1"/>
</dbReference>
<evidence type="ECO:0000256" key="6">
    <source>
        <dbReference type="ARBA" id="ARBA00023136"/>
    </source>
</evidence>
<organism evidence="8 9">
    <name type="scientific">Musa troglodytarum</name>
    <name type="common">fe'i banana</name>
    <dbReference type="NCBI Taxonomy" id="320322"/>
    <lineage>
        <taxon>Eukaryota</taxon>
        <taxon>Viridiplantae</taxon>
        <taxon>Streptophyta</taxon>
        <taxon>Embryophyta</taxon>
        <taxon>Tracheophyta</taxon>
        <taxon>Spermatophyta</taxon>
        <taxon>Magnoliopsida</taxon>
        <taxon>Liliopsida</taxon>
        <taxon>Zingiberales</taxon>
        <taxon>Musaceae</taxon>
        <taxon>Musa</taxon>
    </lineage>
</organism>
<dbReference type="InterPro" id="IPR003750">
    <property type="entry name" value="Put_MeTrfase-C9orf114-like"/>
</dbReference>
<keyword evidence="3 7" id="KW-0812">Transmembrane</keyword>
<dbReference type="InterPro" id="IPR029026">
    <property type="entry name" value="tRNA_m1G_MTases_N"/>
</dbReference>
<dbReference type="Proteomes" id="UP001055439">
    <property type="component" value="Chromosome 7"/>
</dbReference>
<evidence type="ECO:0000256" key="4">
    <source>
        <dbReference type="ARBA" id="ARBA00022989"/>
    </source>
</evidence>
<keyword evidence="9" id="KW-1185">Reference proteome</keyword>
<evidence type="ECO:0000256" key="7">
    <source>
        <dbReference type="SAM" id="Phobius"/>
    </source>
</evidence>
<dbReference type="GO" id="GO:0005741">
    <property type="term" value="C:mitochondrial outer membrane"/>
    <property type="evidence" value="ECO:0007669"/>
    <property type="project" value="TreeGrafter"/>
</dbReference>
<keyword evidence="6 7" id="KW-0472">Membrane</keyword>
<feature type="transmembrane region" description="Helical" evidence="7">
    <location>
        <begin position="155"/>
        <end position="173"/>
    </location>
</feature>
<evidence type="ECO:0000256" key="1">
    <source>
        <dbReference type="ARBA" id="ARBA00004225"/>
    </source>
</evidence>
<reference evidence="8" key="1">
    <citation type="submission" date="2022-05" db="EMBL/GenBank/DDBJ databases">
        <title>The Musa troglodytarum L. genome provides insights into the mechanism of non-climacteric behaviour and enrichment of carotenoids.</title>
        <authorList>
            <person name="Wang J."/>
        </authorList>
    </citation>
    <scope>NUCLEOTIDE SEQUENCE</scope>
    <source>
        <tissue evidence="8">Leaf</tissue>
    </source>
</reference>
<proteinExistence type="inferred from homology"/>
<evidence type="ECO:0000256" key="3">
    <source>
        <dbReference type="ARBA" id="ARBA00022692"/>
    </source>
</evidence>
<feature type="non-terminal residue" evidence="8">
    <location>
        <position position="178"/>
    </location>
</feature>
<comment type="similarity">
    <text evidence="2">Belongs to the class IV-like SAM-binding methyltransferase superfamily.</text>
</comment>
<gene>
    <name evidence="8" type="ORF">MUK42_03493</name>
</gene>
<protein>
    <submittedName>
        <fullName evidence="8">Uncharacterized protein</fullName>
    </submittedName>
</protein>
<name>A0A9E7KHP6_9LILI</name>
<dbReference type="AlphaFoldDB" id="A0A9E7KHP6"/>
<sequence length="178" mass="19940">MGDNRGAEIDGFKKAVDSSCPRDQIGMYWGYKVRYCSNLSSVIRNCPYKGGYDHIIGTSEHGLVVSSSELKIPSFRAMLELDQILRPNEINFAVLTALPAFFLSLVLLMLVRAWVMRDKSAEGRGRVARRQRRLLVVEVERRLVQFQTCMDQGKVVGTLVTVAGAMLIAIYKGPPMEL</sequence>
<accession>A0A9E7KHP6</accession>
<dbReference type="Pfam" id="PF02598">
    <property type="entry name" value="Methyltrn_RNA_3"/>
    <property type="match status" value="1"/>
</dbReference>
<feature type="transmembrane region" description="Helical" evidence="7">
    <location>
        <begin position="90"/>
        <end position="115"/>
    </location>
</feature>
<evidence type="ECO:0000256" key="2">
    <source>
        <dbReference type="ARBA" id="ARBA00009841"/>
    </source>
</evidence>
<evidence type="ECO:0000256" key="5">
    <source>
        <dbReference type="ARBA" id="ARBA00023128"/>
    </source>
</evidence>
<dbReference type="InterPro" id="IPR013946">
    <property type="entry name" value="NCA2-like"/>
</dbReference>
<dbReference type="PANTHER" id="PTHR28234">
    <property type="entry name" value="NUCLEAR CONTROL OF ATPASE PROTEIN 2"/>
    <property type="match status" value="1"/>
</dbReference>
<evidence type="ECO:0000313" key="9">
    <source>
        <dbReference type="Proteomes" id="UP001055439"/>
    </source>
</evidence>